<reference evidence="3" key="1">
    <citation type="submission" date="2016-10" db="EMBL/GenBank/DDBJ databases">
        <authorList>
            <person name="Varghese N."/>
            <person name="Submissions S."/>
        </authorList>
    </citation>
    <scope>NUCLEOTIDE SEQUENCE [LARGE SCALE GENOMIC DNA]</scope>
    <source>
        <strain evidence="3">DSM 45459</strain>
    </source>
</reference>
<feature type="transmembrane region" description="Helical" evidence="1">
    <location>
        <begin position="666"/>
        <end position="691"/>
    </location>
</feature>
<gene>
    <name evidence="2" type="ORF">SAMN04489718_3470</name>
</gene>
<dbReference type="Proteomes" id="UP000199301">
    <property type="component" value="Unassembled WGS sequence"/>
</dbReference>
<feature type="transmembrane region" description="Helical" evidence="1">
    <location>
        <begin position="742"/>
        <end position="762"/>
    </location>
</feature>
<dbReference type="EMBL" id="FNKO01000002">
    <property type="protein sequence ID" value="SDR09126.1"/>
    <property type="molecule type" value="Genomic_DNA"/>
</dbReference>
<keyword evidence="1" id="KW-0472">Membrane</keyword>
<proteinExistence type="predicted"/>
<dbReference type="AlphaFoldDB" id="A0A1H1G8J0"/>
<dbReference type="STRING" id="995062.SAMN04489718_3470"/>
<evidence type="ECO:0000313" key="3">
    <source>
        <dbReference type="Proteomes" id="UP000199301"/>
    </source>
</evidence>
<keyword evidence="1" id="KW-1133">Transmembrane helix</keyword>
<organism evidence="2 3">
    <name type="scientific">Actinopolyspora saharensis</name>
    <dbReference type="NCBI Taxonomy" id="995062"/>
    <lineage>
        <taxon>Bacteria</taxon>
        <taxon>Bacillati</taxon>
        <taxon>Actinomycetota</taxon>
        <taxon>Actinomycetes</taxon>
        <taxon>Actinopolysporales</taxon>
        <taxon>Actinopolysporaceae</taxon>
        <taxon>Actinopolyspora</taxon>
    </lineage>
</organism>
<name>A0A1H1G8J0_9ACTN</name>
<accession>A0A1H1G8J0</accession>
<keyword evidence="1" id="KW-0812">Transmembrane</keyword>
<protein>
    <submittedName>
        <fullName evidence="2">Uncharacterized protein</fullName>
    </submittedName>
</protein>
<keyword evidence="3" id="KW-1185">Reference proteome</keyword>
<evidence type="ECO:0000256" key="1">
    <source>
        <dbReference type="SAM" id="Phobius"/>
    </source>
</evidence>
<sequence length="767" mass="80643">MIRGLANYDLGMASDAVSLEDRLSQSARTGELLDVSDETDRGITATAIRQLLFGSDAENIDPRGVRLQGAHITGELDLTDVRAAAPLMLHQCEFDKGIKATRAHLPHLDLSRSRFPYLDADDLVCEHDIRLQGVRCERLSLVDTNITGDLNLNSAELATAGKPPLNVEGSIIGGDFLLNEGFTASSDSDDGTLRLLGASITGQLSLKGAELTATNGPALVASNLTVGNSLFLNEGLTASSDSDRGTLRLLGASITGQLALRGARLTATNGPALIADNLTVGNSLFLDEGFTASSDSDDGTLRLLGASITGQLSLQGAELTATNGPALYADNLTTGTNLFLGEGFTASSDSDHGTLRLLAANITGQLALRGARLTATNGPALIASNLTVGNSLFLDEGFTASSDSDRGTLRLLGASITGQLSLQGAELTATNGPALYADNLTTGTNLFLGEGFTASSDSDHGTLRLLGASITGQLSLQGAELTATNGPALIADNLTLGESLLLGEEFTASSDSQIGTLRLPGTSITGDLFTRLDKVSNTGQDGLVLDLQSAQISCDVVLALEESLTETDQSLYLDVDGLRYPFMPRRATCSQRLQMLRVHTVEYAAQPYQQLASVYREAGHDREAREILIAQQRDLRRRGDLGGWFRRLLHRLSGAFIGYGHRPFRALGYLAGLCATTVGLVLLAGALGLAVRAHPNTGPCSVAESIGLGIDTAVPLLKTGGGKRCEIATTTGWGQTLYLGKYLLTIFGWAFATLFVAGYTGLVRRNN</sequence>
<evidence type="ECO:0000313" key="2">
    <source>
        <dbReference type="EMBL" id="SDR09126.1"/>
    </source>
</evidence>